<feature type="domain" description="HTH marR-type" evidence="2">
    <location>
        <begin position="1"/>
        <end position="138"/>
    </location>
</feature>
<keyword evidence="1" id="KW-0238">DNA-binding</keyword>
<organism evidence="3 4">
    <name type="scientific">Metabacillus halosaccharovorans</name>
    <dbReference type="NCBI Taxonomy" id="930124"/>
    <lineage>
        <taxon>Bacteria</taxon>
        <taxon>Bacillati</taxon>
        <taxon>Bacillota</taxon>
        <taxon>Bacilli</taxon>
        <taxon>Bacillales</taxon>
        <taxon>Bacillaceae</taxon>
        <taxon>Metabacillus</taxon>
    </lineage>
</organism>
<dbReference type="InterPro" id="IPR036390">
    <property type="entry name" value="WH_DNA-bd_sf"/>
</dbReference>
<dbReference type="PROSITE" id="PS50995">
    <property type="entry name" value="HTH_MARR_2"/>
    <property type="match status" value="1"/>
</dbReference>
<dbReference type="InterPro" id="IPR039422">
    <property type="entry name" value="MarR/SlyA-like"/>
</dbReference>
<evidence type="ECO:0000313" key="4">
    <source>
        <dbReference type="Proteomes" id="UP001526147"/>
    </source>
</evidence>
<dbReference type="PANTHER" id="PTHR33164:SF44">
    <property type="entry name" value="TRANSCRIPTIONAL REGULATORY PROTEIN"/>
    <property type="match status" value="1"/>
</dbReference>
<gene>
    <name evidence="3" type="ORF">OIH86_19650</name>
</gene>
<dbReference type="PANTHER" id="PTHR33164">
    <property type="entry name" value="TRANSCRIPTIONAL REGULATOR, MARR FAMILY"/>
    <property type="match status" value="1"/>
</dbReference>
<keyword evidence="4" id="KW-1185">Reference proteome</keyword>
<evidence type="ECO:0000256" key="1">
    <source>
        <dbReference type="ARBA" id="ARBA00023125"/>
    </source>
</evidence>
<evidence type="ECO:0000259" key="2">
    <source>
        <dbReference type="PROSITE" id="PS50995"/>
    </source>
</evidence>
<accession>A0ABT3DLC2</accession>
<dbReference type="SUPFAM" id="SSF46785">
    <property type="entry name" value="Winged helix' DNA-binding domain"/>
    <property type="match status" value="1"/>
</dbReference>
<reference evidence="3 4" key="1">
    <citation type="submission" date="2022-10" db="EMBL/GenBank/DDBJ databases">
        <title>Draft genome assembly of moderately radiation resistant bacterium Metabacillus halosaccharovorans.</title>
        <authorList>
            <person name="Pal S."/>
            <person name="Gopinathan A."/>
        </authorList>
    </citation>
    <scope>NUCLEOTIDE SEQUENCE [LARGE SCALE GENOMIC DNA]</scope>
    <source>
        <strain evidence="3 4">VITHBRA001</strain>
    </source>
</reference>
<dbReference type="SMART" id="SM00347">
    <property type="entry name" value="HTH_MARR"/>
    <property type="match status" value="1"/>
</dbReference>
<dbReference type="RefSeq" id="WP_264144086.1">
    <property type="nucleotide sequence ID" value="NZ_JAOYEY010000048.1"/>
</dbReference>
<dbReference type="InterPro" id="IPR036388">
    <property type="entry name" value="WH-like_DNA-bd_sf"/>
</dbReference>
<sequence>MNLFSIIYRFNKLYVLRLQEICSANGITAVQWLVLQHVYKNEGCTSMDIVKEWSVEKPTVSSLVRKLNEQGLLEFTSGEDKRQKYLSLSDEGHTLCQKVSDKVMQLQSFVTEPFPDEMIKEWTEQVMVLEERLKKYEG</sequence>
<dbReference type="InterPro" id="IPR000835">
    <property type="entry name" value="HTH_MarR-typ"/>
</dbReference>
<name>A0ABT3DLC2_9BACI</name>
<evidence type="ECO:0000313" key="3">
    <source>
        <dbReference type="EMBL" id="MCV9887863.1"/>
    </source>
</evidence>
<protein>
    <submittedName>
        <fullName evidence="3">MarR family transcriptional regulator</fullName>
    </submittedName>
</protein>
<comment type="caution">
    <text evidence="3">The sequence shown here is derived from an EMBL/GenBank/DDBJ whole genome shotgun (WGS) entry which is preliminary data.</text>
</comment>
<dbReference type="Pfam" id="PF12802">
    <property type="entry name" value="MarR_2"/>
    <property type="match status" value="1"/>
</dbReference>
<dbReference type="EMBL" id="JAOYEY010000048">
    <property type="protein sequence ID" value="MCV9887863.1"/>
    <property type="molecule type" value="Genomic_DNA"/>
</dbReference>
<dbReference type="Gene3D" id="1.10.10.10">
    <property type="entry name" value="Winged helix-like DNA-binding domain superfamily/Winged helix DNA-binding domain"/>
    <property type="match status" value="1"/>
</dbReference>
<dbReference type="Proteomes" id="UP001526147">
    <property type="component" value="Unassembled WGS sequence"/>
</dbReference>
<proteinExistence type="predicted"/>